<comment type="caution">
    <text evidence="2">The sequence shown here is derived from an EMBL/GenBank/DDBJ whole genome shotgun (WGS) entry which is preliminary data.</text>
</comment>
<accession>A0A8X6FE24</accession>
<dbReference type="AlphaFoldDB" id="A0A8X6FE24"/>
<evidence type="ECO:0000313" key="3">
    <source>
        <dbReference type="Proteomes" id="UP000887116"/>
    </source>
</evidence>
<keyword evidence="3" id="KW-1185">Reference proteome</keyword>
<evidence type="ECO:0000313" key="2">
    <source>
        <dbReference type="EMBL" id="GFQ78055.1"/>
    </source>
</evidence>
<evidence type="ECO:0000256" key="1">
    <source>
        <dbReference type="SAM" id="MobiDB-lite"/>
    </source>
</evidence>
<dbReference type="Proteomes" id="UP000887116">
    <property type="component" value="Unassembled WGS sequence"/>
</dbReference>
<feature type="region of interest" description="Disordered" evidence="1">
    <location>
        <begin position="51"/>
        <end position="71"/>
    </location>
</feature>
<name>A0A8X6FE24_TRICU</name>
<proteinExistence type="predicted"/>
<dbReference type="OrthoDB" id="6443549at2759"/>
<dbReference type="EMBL" id="BMAO01021879">
    <property type="protein sequence ID" value="GFQ78055.1"/>
    <property type="molecule type" value="Genomic_DNA"/>
</dbReference>
<gene>
    <name evidence="2" type="ORF">TNCT_396181</name>
</gene>
<reference evidence="2" key="1">
    <citation type="submission" date="2020-07" db="EMBL/GenBank/DDBJ databases">
        <title>Multicomponent nature underlies the extraordinary mechanical properties of spider dragline silk.</title>
        <authorList>
            <person name="Kono N."/>
            <person name="Nakamura H."/>
            <person name="Mori M."/>
            <person name="Yoshida Y."/>
            <person name="Ohtoshi R."/>
            <person name="Malay A.D."/>
            <person name="Moran D.A.P."/>
            <person name="Tomita M."/>
            <person name="Numata K."/>
            <person name="Arakawa K."/>
        </authorList>
    </citation>
    <scope>NUCLEOTIDE SEQUENCE</scope>
</reference>
<organism evidence="2 3">
    <name type="scientific">Trichonephila clavata</name>
    <name type="common">Joro spider</name>
    <name type="synonym">Nephila clavata</name>
    <dbReference type="NCBI Taxonomy" id="2740835"/>
    <lineage>
        <taxon>Eukaryota</taxon>
        <taxon>Metazoa</taxon>
        <taxon>Ecdysozoa</taxon>
        <taxon>Arthropoda</taxon>
        <taxon>Chelicerata</taxon>
        <taxon>Arachnida</taxon>
        <taxon>Araneae</taxon>
        <taxon>Araneomorphae</taxon>
        <taxon>Entelegynae</taxon>
        <taxon>Araneoidea</taxon>
        <taxon>Nephilidae</taxon>
        <taxon>Trichonephila</taxon>
    </lineage>
</organism>
<protein>
    <submittedName>
        <fullName evidence="2">Uncharacterized protein</fullName>
    </submittedName>
</protein>
<feature type="compositionally biased region" description="Basic and acidic residues" evidence="1">
    <location>
        <begin position="55"/>
        <end position="71"/>
    </location>
</feature>
<sequence>MKDPFDENGSPLKWILAVSRKCYSQPLIILSPLYTRTLLKVESRASKGLFGSLSSHRENSHRYPQLSRKDRERTAWNKNTSVLTLSFLVEFPGVNASRIGEVVSPTA</sequence>